<evidence type="ECO:0000313" key="3">
    <source>
        <dbReference type="Proteomes" id="UP000299290"/>
    </source>
</evidence>
<feature type="compositionally biased region" description="Basic and acidic residues" evidence="1">
    <location>
        <begin position="10"/>
        <end position="26"/>
    </location>
</feature>
<evidence type="ECO:0000313" key="2">
    <source>
        <dbReference type="EMBL" id="GDY40604.1"/>
    </source>
</evidence>
<organism evidence="2 3">
    <name type="scientific">Streptomyces antimycoticus</name>
    <dbReference type="NCBI Taxonomy" id="68175"/>
    <lineage>
        <taxon>Bacteria</taxon>
        <taxon>Bacillati</taxon>
        <taxon>Actinomycetota</taxon>
        <taxon>Actinomycetes</taxon>
        <taxon>Kitasatosporales</taxon>
        <taxon>Streptomycetaceae</taxon>
        <taxon>Streptomyces</taxon>
        <taxon>Streptomyces violaceusniger group</taxon>
    </lineage>
</organism>
<proteinExistence type="predicted"/>
<feature type="region of interest" description="Disordered" evidence="1">
    <location>
        <begin position="1"/>
        <end position="30"/>
    </location>
</feature>
<reference evidence="2 3" key="1">
    <citation type="journal article" date="2020" name="Int. J. Syst. Evol. Microbiol.">
        <title>Reclassification of Streptomyces castelarensis and Streptomyces sporoclivatus as later heterotypic synonyms of Streptomyces antimycoticus.</title>
        <authorList>
            <person name="Komaki H."/>
            <person name="Tamura T."/>
        </authorList>
    </citation>
    <scope>NUCLEOTIDE SEQUENCE [LARGE SCALE GENOMIC DNA]</scope>
    <source>
        <strain evidence="2 3">NBRC 12839</strain>
    </source>
</reference>
<gene>
    <name evidence="2" type="ORF">SANT12839_014860</name>
</gene>
<dbReference type="Gene3D" id="3.50.50.60">
    <property type="entry name" value="FAD/NAD(P)-binding domain"/>
    <property type="match status" value="1"/>
</dbReference>
<dbReference type="EMBL" id="BJHV01000001">
    <property type="protein sequence ID" value="GDY40604.1"/>
    <property type="molecule type" value="Genomic_DNA"/>
</dbReference>
<accession>A0A4D4JXG9</accession>
<name>A0A4D4JXG9_9ACTN</name>
<dbReference type="AlphaFoldDB" id="A0A4D4JXG9"/>
<sequence>MTVAPAQVPDRSRDRRSWNGHRDRSTNARSTVRYTVRTAVVALPVAVLATDAIAFSPRLPKVKTEVFTFAPSQSR</sequence>
<evidence type="ECO:0000256" key="1">
    <source>
        <dbReference type="SAM" id="MobiDB-lite"/>
    </source>
</evidence>
<comment type="caution">
    <text evidence="2">The sequence shown here is derived from an EMBL/GenBank/DDBJ whole genome shotgun (WGS) entry which is preliminary data.</text>
</comment>
<protein>
    <submittedName>
        <fullName evidence="2">Uncharacterized protein</fullName>
    </submittedName>
</protein>
<keyword evidence="3" id="KW-1185">Reference proteome</keyword>
<dbReference type="InterPro" id="IPR036188">
    <property type="entry name" value="FAD/NAD-bd_sf"/>
</dbReference>
<dbReference type="Proteomes" id="UP000299290">
    <property type="component" value="Unassembled WGS sequence"/>
</dbReference>